<dbReference type="GeneID" id="8621613"/>
<dbReference type="PaxDb" id="44689-DDB0205500"/>
<keyword evidence="2" id="KW-1185">Reference proteome</keyword>
<dbReference type="AlphaFoldDB" id="Q54XZ4"/>
<protein>
    <submittedName>
        <fullName evidence="1">Uncharacterized protein</fullName>
    </submittedName>
</protein>
<dbReference type="KEGG" id="ddi:DDB_G0278511"/>
<dbReference type="InParanoid" id="Q54XZ4"/>
<dbReference type="HOGENOM" id="CLU_2311448_0_0_1"/>
<organism evidence="1 2">
    <name type="scientific">Dictyostelium discoideum</name>
    <name type="common">Social amoeba</name>
    <dbReference type="NCBI Taxonomy" id="44689"/>
    <lineage>
        <taxon>Eukaryota</taxon>
        <taxon>Amoebozoa</taxon>
        <taxon>Evosea</taxon>
        <taxon>Eumycetozoa</taxon>
        <taxon>Dictyostelia</taxon>
        <taxon>Dictyosteliales</taxon>
        <taxon>Dictyosteliaceae</taxon>
        <taxon>Dictyostelium</taxon>
    </lineage>
</organism>
<dbReference type="VEuPathDB" id="AmoebaDB:DDB_G0278511"/>
<evidence type="ECO:0000313" key="1">
    <source>
        <dbReference type="EMBL" id="EAL68428.1"/>
    </source>
</evidence>
<proteinExistence type="predicted"/>
<comment type="caution">
    <text evidence="1">The sequence shown here is derived from an EMBL/GenBank/DDBJ whole genome shotgun (WGS) entry which is preliminary data.</text>
</comment>
<reference evidence="1 2" key="1">
    <citation type="journal article" date="2005" name="Nature">
        <title>The genome of the social amoeba Dictyostelium discoideum.</title>
        <authorList>
            <consortium name="The Dictyostelium discoideum Sequencing Consortium"/>
            <person name="Eichinger L."/>
            <person name="Pachebat J.A."/>
            <person name="Glockner G."/>
            <person name="Rajandream M.A."/>
            <person name="Sucgang R."/>
            <person name="Berriman M."/>
            <person name="Song J."/>
            <person name="Olsen R."/>
            <person name="Szafranski K."/>
            <person name="Xu Q."/>
            <person name="Tunggal B."/>
            <person name="Kummerfeld S."/>
            <person name="Madera M."/>
            <person name="Konfortov B.A."/>
            <person name="Rivero F."/>
            <person name="Bankier A.T."/>
            <person name="Lehmann R."/>
            <person name="Hamlin N."/>
            <person name="Davies R."/>
            <person name="Gaudet P."/>
            <person name="Fey P."/>
            <person name="Pilcher K."/>
            <person name="Chen G."/>
            <person name="Saunders D."/>
            <person name="Sodergren E."/>
            <person name="Davis P."/>
            <person name="Kerhornou A."/>
            <person name="Nie X."/>
            <person name="Hall N."/>
            <person name="Anjard C."/>
            <person name="Hemphill L."/>
            <person name="Bason N."/>
            <person name="Farbrother P."/>
            <person name="Desany B."/>
            <person name="Just E."/>
            <person name="Morio T."/>
            <person name="Rost R."/>
            <person name="Churcher C."/>
            <person name="Cooper J."/>
            <person name="Haydock S."/>
            <person name="van Driessche N."/>
            <person name="Cronin A."/>
            <person name="Goodhead I."/>
            <person name="Muzny D."/>
            <person name="Mourier T."/>
            <person name="Pain A."/>
            <person name="Lu M."/>
            <person name="Harper D."/>
            <person name="Lindsay R."/>
            <person name="Hauser H."/>
            <person name="James K."/>
            <person name="Quiles M."/>
            <person name="Madan Babu M."/>
            <person name="Saito T."/>
            <person name="Buchrieser C."/>
            <person name="Wardroper A."/>
            <person name="Felder M."/>
            <person name="Thangavelu M."/>
            <person name="Johnson D."/>
            <person name="Knights A."/>
            <person name="Loulseged H."/>
            <person name="Mungall K."/>
            <person name="Oliver K."/>
            <person name="Price C."/>
            <person name="Quail M.A."/>
            <person name="Urushihara H."/>
            <person name="Hernandez J."/>
            <person name="Rabbinowitsch E."/>
            <person name="Steffen D."/>
            <person name="Sanders M."/>
            <person name="Ma J."/>
            <person name="Kohara Y."/>
            <person name="Sharp S."/>
            <person name="Simmonds M."/>
            <person name="Spiegler S."/>
            <person name="Tivey A."/>
            <person name="Sugano S."/>
            <person name="White B."/>
            <person name="Walker D."/>
            <person name="Woodward J."/>
            <person name="Winckler T."/>
            <person name="Tanaka Y."/>
            <person name="Shaulsky G."/>
            <person name="Schleicher M."/>
            <person name="Weinstock G."/>
            <person name="Rosenthal A."/>
            <person name="Cox E.C."/>
            <person name="Chisholm R.L."/>
            <person name="Gibbs R."/>
            <person name="Loomis W.F."/>
            <person name="Platzer M."/>
            <person name="Kay R.R."/>
            <person name="Williams J."/>
            <person name="Dear P.H."/>
            <person name="Noegel A.A."/>
            <person name="Barrell B."/>
            <person name="Kuspa A."/>
        </authorList>
    </citation>
    <scope>NUCLEOTIDE SEQUENCE [LARGE SCALE GENOMIC DNA]</scope>
    <source>
        <strain evidence="1 2">AX4</strain>
    </source>
</reference>
<gene>
    <name evidence="1" type="ORF">DDB_G0278511</name>
</gene>
<dbReference type="EMBL" id="AAFI02000023">
    <property type="protein sequence ID" value="EAL68428.1"/>
    <property type="molecule type" value="Genomic_DNA"/>
</dbReference>
<dbReference type="Proteomes" id="UP000002195">
    <property type="component" value="Unassembled WGS sequence"/>
</dbReference>
<sequence>MVVINTKFSSCGSYLGKEAIKNIYENCINLEKHYKEAYILPIIITNLKVNPSHLEDFKGKLIIYHSNNIHLFFVKLWHRVPFGAHDIGDFISPDFFYSFI</sequence>
<evidence type="ECO:0000313" key="2">
    <source>
        <dbReference type="Proteomes" id="UP000002195"/>
    </source>
</evidence>
<name>Q54XZ4_DICDI</name>
<dbReference type="RefSeq" id="XP_642408.1">
    <property type="nucleotide sequence ID" value="XM_637316.1"/>
</dbReference>
<accession>Q54XZ4</accession>